<name>A0A1I6VQ55_9SPHI</name>
<feature type="compositionally biased region" description="Polar residues" evidence="5">
    <location>
        <begin position="93"/>
        <end position="118"/>
    </location>
</feature>
<feature type="domain" description="Thioredoxin" evidence="6">
    <location>
        <begin position="374"/>
        <end position="530"/>
    </location>
</feature>
<keyword evidence="3" id="KW-1015">Disulfide bond</keyword>
<dbReference type="InterPro" id="IPR013766">
    <property type="entry name" value="Thioredoxin_domain"/>
</dbReference>
<dbReference type="PANTHER" id="PTHR42852">
    <property type="entry name" value="THIOL:DISULFIDE INTERCHANGE PROTEIN DSBE"/>
    <property type="match status" value="1"/>
</dbReference>
<evidence type="ECO:0000256" key="4">
    <source>
        <dbReference type="ARBA" id="ARBA00023284"/>
    </source>
</evidence>
<feature type="region of interest" description="Disordered" evidence="5">
    <location>
        <begin position="198"/>
        <end position="221"/>
    </location>
</feature>
<dbReference type="PROSITE" id="PS51352">
    <property type="entry name" value="THIOREDOXIN_2"/>
    <property type="match status" value="1"/>
</dbReference>
<dbReference type="EMBL" id="FOZZ01000016">
    <property type="protein sequence ID" value="SFT15836.1"/>
    <property type="molecule type" value="Genomic_DNA"/>
</dbReference>
<dbReference type="Pfam" id="PF08534">
    <property type="entry name" value="Redoxin"/>
    <property type="match status" value="1"/>
</dbReference>
<dbReference type="PANTHER" id="PTHR42852:SF6">
    <property type="entry name" value="THIOL:DISULFIDE INTERCHANGE PROTEIN DSBE"/>
    <property type="match status" value="1"/>
</dbReference>
<gene>
    <name evidence="7" type="ORF">SAMN05660206_11625</name>
</gene>
<evidence type="ECO:0000256" key="5">
    <source>
        <dbReference type="SAM" id="MobiDB-lite"/>
    </source>
</evidence>
<dbReference type="InterPro" id="IPR017937">
    <property type="entry name" value="Thioredoxin_CS"/>
</dbReference>
<proteinExistence type="predicted"/>
<feature type="region of interest" description="Disordered" evidence="5">
    <location>
        <begin position="91"/>
        <end position="124"/>
    </location>
</feature>
<sequence length="776" mass="88264">MMQFYANGEPMAFWKGLSKVRYNNSFFAPLSPAQGEISNFPFSLKPGGDYTFSLMKKYAKTDRRELMDTKNKHVSITKGVECSPRFGTILLESKNSPPTGGSNSLDSLTSTRPESLTATHPKADGRACANKDSLCNGALSVHQWNARSKGQVLFGLSSTDGRLFFGHALGFLRDMFDKCSTAVRQSFDWASTRSRRTVEAHPKKTRSCPEAVSNESRSGVEQFPKRSRRKNLVFIPFFNRASKVKDSYEIDTVHAPLVYGECTKSVLLVYRKGTKEVLQRYWRSTKELLNVCTFPVHQKYVKSRGAVQPTRGYTESTVRSLRLIAYRLMLKIKSLQPIAYGLLLIFVSMFSLSDAWAQSAESRAAEGQTDIKPLQIGDTIPEELWHMPMQVVNHPEGKDTITLNDYRDKKLIILDFWATWCGSCLASLNKLPNMQEKFKSDVQITPVTYEGRALVKNALKKQNFPNYSVIENSILSKYIPHHILPYHVYILDNKIYATTSIASYLNAENLKNFVLGKPVKIFSAMDRNQGAVASKNLPNNSSHDSQALYKSEFTRRSANVSRNVSKSKTDFRIYNMPINDMIKVVFESKYDWITDDKRWVIELGPQSKDKIVGLSRSSFEGNYQTDSIFQAWLDNNTYCYTLSIGKETPEQMVESLARKNLKAVLLTIHGLSLDIVTQPVACYVLRKTDHFKPQTNVDADNRNLRYVTNLINHRAKLDKVLTLESSLLNYSIPINMTELIENPDVIHARFNELGLYIEEELKPMELLVLREVNQFD</sequence>
<dbReference type="InterPro" id="IPR036249">
    <property type="entry name" value="Thioredoxin-like_sf"/>
</dbReference>
<organism evidence="7 8">
    <name type="scientific">Sphingobacterium wenxiniae</name>
    <dbReference type="NCBI Taxonomy" id="683125"/>
    <lineage>
        <taxon>Bacteria</taxon>
        <taxon>Pseudomonadati</taxon>
        <taxon>Bacteroidota</taxon>
        <taxon>Sphingobacteriia</taxon>
        <taxon>Sphingobacteriales</taxon>
        <taxon>Sphingobacteriaceae</taxon>
        <taxon>Sphingobacterium</taxon>
    </lineage>
</organism>
<evidence type="ECO:0000259" key="6">
    <source>
        <dbReference type="PROSITE" id="PS51352"/>
    </source>
</evidence>
<dbReference type="RefSeq" id="WP_093367493.1">
    <property type="nucleotide sequence ID" value="NZ_FOZZ01000016.1"/>
</dbReference>
<keyword evidence="4" id="KW-0676">Redox-active center</keyword>
<dbReference type="PROSITE" id="PS00194">
    <property type="entry name" value="THIOREDOXIN_1"/>
    <property type="match status" value="1"/>
</dbReference>
<evidence type="ECO:0000313" key="8">
    <source>
        <dbReference type="Proteomes" id="UP000198785"/>
    </source>
</evidence>
<dbReference type="Gene3D" id="3.40.30.10">
    <property type="entry name" value="Glutaredoxin"/>
    <property type="match status" value="1"/>
</dbReference>
<dbReference type="GO" id="GO:0030313">
    <property type="term" value="C:cell envelope"/>
    <property type="evidence" value="ECO:0007669"/>
    <property type="project" value="UniProtKB-SubCell"/>
</dbReference>
<evidence type="ECO:0000256" key="1">
    <source>
        <dbReference type="ARBA" id="ARBA00004196"/>
    </source>
</evidence>
<dbReference type="GO" id="GO:0017004">
    <property type="term" value="P:cytochrome complex assembly"/>
    <property type="evidence" value="ECO:0007669"/>
    <property type="project" value="UniProtKB-KW"/>
</dbReference>
<reference evidence="7 8" key="1">
    <citation type="submission" date="2016-10" db="EMBL/GenBank/DDBJ databases">
        <authorList>
            <person name="de Groot N.N."/>
        </authorList>
    </citation>
    <scope>NUCLEOTIDE SEQUENCE [LARGE SCALE GENOMIC DNA]</scope>
    <source>
        <strain evidence="7 8">DSM 22789</strain>
    </source>
</reference>
<comment type="subcellular location">
    <subcellularLocation>
        <location evidence="1">Cell envelope</location>
    </subcellularLocation>
</comment>
<dbReference type="OrthoDB" id="793244at2"/>
<accession>A0A1I6VQ55</accession>
<protein>
    <submittedName>
        <fullName evidence="7">AhpC/TSA family protein</fullName>
    </submittedName>
</protein>
<evidence type="ECO:0000313" key="7">
    <source>
        <dbReference type="EMBL" id="SFT15836.1"/>
    </source>
</evidence>
<keyword evidence="2" id="KW-0201">Cytochrome c-type biogenesis</keyword>
<dbReference type="AlphaFoldDB" id="A0A1I6VQ55"/>
<dbReference type="SUPFAM" id="SSF52833">
    <property type="entry name" value="Thioredoxin-like"/>
    <property type="match status" value="1"/>
</dbReference>
<evidence type="ECO:0000256" key="3">
    <source>
        <dbReference type="ARBA" id="ARBA00023157"/>
    </source>
</evidence>
<evidence type="ECO:0000256" key="2">
    <source>
        <dbReference type="ARBA" id="ARBA00022748"/>
    </source>
</evidence>
<dbReference type="Proteomes" id="UP000198785">
    <property type="component" value="Unassembled WGS sequence"/>
</dbReference>
<keyword evidence="8" id="KW-1185">Reference proteome</keyword>
<dbReference type="InterPro" id="IPR013740">
    <property type="entry name" value="Redoxin"/>
</dbReference>
<dbReference type="InterPro" id="IPR050553">
    <property type="entry name" value="Thioredoxin_ResA/DsbE_sf"/>
</dbReference>
<dbReference type="GO" id="GO:0016491">
    <property type="term" value="F:oxidoreductase activity"/>
    <property type="evidence" value="ECO:0007669"/>
    <property type="project" value="InterPro"/>
</dbReference>
<dbReference type="STRING" id="683125.SAMN05660206_11625"/>